<evidence type="ECO:0000313" key="2">
    <source>
        <dbReference type="EMBL" id="EJK47852.1"/>
    </source>
</evidence>
<dbReference type="AlphaFoldDB" id="K0RM96"/>
<feature type="region of interest" description="Disordered" evidence="1">
    <location>
        <begin position="167"/>
        <end position="210"/>
    </location>
</feature>
<gene>
    <name evidence="2" type="ORF">THAOC_33403</name>
</gene>
<comment type="caution">
    <text evidence="2">The sequence shown here is derived from an EMBL/GenBank/DDBJ whole genome shotgun (WGS) entry which is preliminary data.</text>
</comment>
<proteinExistence type="predicted"/>
<sequence length="210" mass="23044">WDSENNIRPLDEFRDSLRGLLDDYEENGVDAVLDDEDHYAILVDFAVTFGSVCIPQLLFNSAKQRLDSGEDNIMSVAGTGAMALGLVQFLNNVDDIIDGKTGREDMGGIWTSDAAKGGFGSVGDVAIADEGRKVHDDFLKLLMTIKQHSIYPGLMGDIKDAWMMNADDKKQKKRRKTNAVTQSTKGPTFNLLGSESATASQHDVRQMLNV</sequence>
<accession>K0RM96</accession>
<evidence type="ECO:0000313" key="3">
    <source>
        <dbReference type="Proteomes" id="UP000266841"/>
    </source>
</evidence>
<evidence type="ECO:0000256" key="1">
    <source>
        <dbReference type="SAM" id="MobiDB-lite"/>
    </source>
</evidence>
<feature type="non-terminal residue" evidence="2">
    <location>
        <position position="1"/>
    </location>
</feature>
<dbReference type="EMBL" id="AGNL01046556">
    <property type="protein sequence ID" value="EJK47852.1"/>
    <property type="molecule type" value="Genomic_DNA"/>
</dbReference>
<protein>
    <submittedName>
        <fullName evidence="2">Uncharacterized protein</fullName>
    </submittedName>
</protein>
<name>K0RM96_THAOC</name>
<feature type="compositionally biased region" description="Polar residues" evidence="1">
    <location>
        <begin position="178"/>
        <end position="201"/>
    </location>
</feature>
<organism evidence="2 3">
    <name type="scientific">Thalassiosira oceanica</name>
    <name type="common">Marine diatom</name>
    <dbReference type="NCBI Taxonomy" id="159749"/>
    <lineage>
        <taxon>Eukaryota</taxon>
        <taxon>Sar</taxon>
        <taxon>Stramenopiles</taxon>
        <taxon>Ochrophyta</taxon>
        <taxon>Bacillariophyta</taxon>
        <taxon>Coscinodiscophyceae</taxon>
        <taxon>Thalassiosirophycidae</taxon>
        <taxon>Thalassiosirales</taxon>
        <taxon>Thalassiosiraceae</taxon>
        <taxon>Thalassiosira</taxon>
    </lineage>
</organism>
<keyword evidence="3" id="KW-1185">Reference proteome</keyword>
<reference evidence="2 3" key="1">
    <citation type="journal article" date="2012" name="Genome Biol.">
        <title>Genome and low-iron response of an oceanic diatom adapted to chronic iron limitation.</title>
        <authorList>
            <person name="Lommer M."/>
            <person name="Specht M."/>
            <person name="Roy A.S."/>
            <person name="Kraemer L."/>
            <person name="Andreson R."/>
            <person name="Gutowska M.A."/>
            <person name="Wolf J."/>
            <person name="Bergner S.V."/>
            <person name="Schilhabel M.B."/>
            <person name="Klostermeier U.C."/>
            <person name="Beiko R.G."/>
            <person name="Rosenstiel P."/>
            <person name="Hippler M."/>
            <person name="Laroche J."/>
        </authorList>
    </citation>
    <scope>NUCLEOTIDE SEQUENCE [LARGE SCALE GENOMIC DNA]</scope>
    <source>
        <strain evidence="2 3">CCMP1005</strain>
    </source>
</reference>
<dbReference type="Proteomes" id="UP000266841">
    <property type="component" value="Unassembled WGS sequence"/>
</dbReference>